<organism evidence="1 2">
    <name type="scientific">Alistipes communis</name>
    <dbReference type="NCBI Taxonomy" id="2585118"/>
    <lineage>
        <taxon>Bacteria</taxon>
        <taxon>Pseudomonadati</taxon>
        <taxon>Bacteroidota</taxon>
        <taxon>Bacteroidia</taxon>
        <taxon>Bacteroidales</taxon>
        <taxon>Rikenellaceae</taxon>
        <taxon>Alistipes</taxon>
    </lineage>
</organism>
<evidence type="ECO:0000313" key="1">
    <source>
        <dbReference type="EMBL" id="BBL04600.1"/>
    </source>
</evidence>
<proteinExistence type="predicted"/>
<protein>
    <submittedName>
        <fullName evidence="1">Uncharacterized protein</fullName>
    </submittedName>
</protein>
<dbReference type="EMBL" id="AP019735">
    <property type="protein sequence ID" value="BBL04600.1"/>
    <property type="molecule type" value="Genomic_DNA"/>
</dbReference>
<keyword evidence="2" id="KW-1185">Reference proteome</keyword>
<dbReference type="AlphaFoldDB" id="A0A3D3YJW5"/>
<reference evidence="2" key="1">
    <citation type="submission" date="2019-06" db="EMBL/GenBank/DDBJ databases">
        <title>Alistipes onderdonkii subsp. vulgaris subsp. nov., Alistipes dispar sp. nov. and Alistipes communis sp. nov., isolated from human faeces, and creation of Alistipes onderdonkii subsp. onderdonkii subsp. nov.</title>
        <authorList>
            <person name="Sakamoto M."/>
            <person name="Ikeyama N."/>
            <person name="Ogata Y."/>
            <person name="Suda W."/>
            <person name="Iino T."/>
            <person name="Hattori M."/>
            <person name="Ohkuma M."/>
        </authorList>
    </citation>
    <scope>NUCLEOTIDE SEQUENCE [LARGE SCALE GENOMIC DNA]</scope>
    <source>
        <strain evidence="2">5CBH24</strain>
    </source>
</reference>
<accession>A0A4Y1WU38</accession>
<sequence>MFDNLRQWLRKYISPVFVAMLVASFVLWYIAKLNYTYTTDKTVQVNVDGEEFEVVCVIEGLGTNLFSRMVYMRNSLRIPLSELDYAPSPDEEGYIVIDPQSLQNAISVHYSDVKVVAVRNIPPIKLPVEE</sequence>
<gene>
    <name evidence="1" type="ORF">A5CBH24_19130</name>
</gene>
<evidence type="ECO:0000313" key="2">
    <source>
        <dbReference type="Proteomes" id="UP000318946"/>
    </source>
</evidence>
<dbReference type="GeneID" id="78342630"/>
<dbReference type="RefSeq" id="WP_019129988.1">
    <property type="nucleotide sequence ID" value="NZ_AP019735.1"/>
</dbReference>
<dbReference type="OrthoDB" id="1001319at2"/>
<accession>A0A3D3YJW5</accession>
<name>A0A3D3YJW5_9BACT</name>
<dbReference type="KEGG" id="acou:A5CBH24_19130"/>
<accession>A0A4Y1XLI8</accession>
<dbReference type="Proteomes" id="UP000318946">
    <property type="component" value="Chromosome"/>
</dbReference>